<dbReference type="Gene3D" id="3.30.70.120">
    <property type="match status" value="1"/>
</dbReference>
<gene>
    <name evidence="8" type="ORF">J2T15_006051</name>
</gene>
<dbReference type="Pfam" id="PF02588">
    <property type="entry name" value="YitT_membrane"/>
    <property type="match status" value="1"/>
</dbReference>
<feature type="transmembrane region" description="Helical" evidence="6">
    <location>
        <begin position="159"/>
        <end position="179"/>
    </location>
</feature>
<dbReference type="PANTHER" id="PTHR33545">
    <property type="entry name" value="UPF0750 MEMBRANE PROTEIN YITT-RELATED"/>
    <property type="match status" value="1"/>
</dbReference>
<dbReference type="RefSeq" id="WP_307208638.1">
    <property type="nucleotide sequence ID" value="NZ_JAUSSU010000021.1"/>
</dbReference>
<proteinExistence type="predicted"/>
<evidence type="ECO:0000313" key="8">
    <source>
        <dbReference type="EMBL" id="MDQ0116570.1"/>
    </source>
</evidence>
<dbReference type="PIRSF" id="PIRSF006483">
    <property type="entry name" value="Membrane_protein_YitT"/>
    <property type="match status" value="1"/>
</dbReference>
<keyword evidence="5 6" id="KW-0472">Membrane</keyword>
<feature type="transmembrane region" description="Helical" evidence="6">
    <location>
        <begin position="63"/>
        <end position="84"/>
    </location>
</feature>
<sequence>MADSRVRRRKSRVQVSPRTQLAWQIAQLLIGSAIVAVSFNMFMVPNGIASGGVSGLSILVQRLADITPAVTQWAINIPMFFAGLWLLGRKFALKTALGSVLLPLFVLFTDGIHTPTHNPLLAAIYGGIGVGLGLGLVFRGGGSTGGVDLAAQILHKYTGLPLSLAVVCFDGCVIAAAGFIISPEIALYALIGLFVTSKTIDFVQTGLQLSKVAFIISEQSEQVADAILHDLDRGLTRLDGHGGYTGAGRTVLMVVVSQNEVPKLKQLVRAIDPNAFVILSNTAEVLGQGFKLDA</sequence>
<evidence type="ECO:0000259" key="7">
    <source>
        <dbReference type="Pfam" id="PF10035"/>
    </source>
</evidence>
<keyword evidence="2" id="KW-1003">Cell membrane</keyword>
<feature type="domain" description="DUF2179" evidence="7">
    <location>
        <begin position="233"/>
        <end position="287"/>
    </location>
</feature>
<name>A0ABT9UAA7_PAEHA</name>
<dbReference type="InterPro" id="IPR019264">
    <property type="entry name" value="DUF2179"/>
</dbReference>
<reference evidence="8 9" key="1">
    <citation type="submission" date="2023-07" db="EMBL/GenBank/DDBJ databases">
        <title>Sorghum-associated microbial communities from plants grown in Nebraska, USA.</title>
        <authorList>
            <person name="Schachtman D."/>
        </authorList>
    </citation>
    <scope>NUCLEOTIDE SEQUENCE [LARGE SCALE GENOMIC DNA]</scope>
    <source>
        <strain evidence="8 9">CC482</strain>
    </source>
</reference>
<feature type="transmembrane region" description="Helical" evidence="6">
    <location>
        <begin position="91"/>
        <end position="108"/>
    </location>
</feature>
<organism evidence="8 9">
    <name type="scientific">Paenibacillus harenae</name>
    <dbReference type="NCBI Taxonomy" id="306543"/>
    <lineage>
        <taxon>Bacteria</taxon>
        <taxon>Bacillati</taxon>
        <taxon>Bacillota</taxon>
        <taxon>Bacilli</taxon>
        <taxon>Bacillales</taxon>
        <taxon>Paenibacillaceae</taxon>
        <taxon>Paenibacillus</taxon>
    </lineage>
</organism>
<protein>
    <submittedName>
        <fullName evidence="8">Uncharacterized membrane-anchored protein YitT (DUF2179 family)</fullName>
    </submittedName>
</protein>
<dbReference type="PANTHER" id="PTHR33545:SF9">
    <property type="entry name" value="UPF0750 MEMBRANE PROTEIN YITE"/>
    <property type="match status" value="1"/>
</dbReference>
<evidence type="ECO:0000256" key="4">
    <source>
        <dbReference type="ARBA" id="ARBA00022989"/>
    </source>
</evidence>
<evidence type="ECO:0000256" key="1">
    <source>
        <dbReference type="ARBA" id="ARBA00004651"/>
    </source>
</evidence>
<comment type="caution">
    <text evidence="8">The sequence shown here is derived from an EMBL/GenBank/DDBJ whole genome shotgun (WGS) entry which is preliminary data.</text>
</comment>
<comment type="subcellular location">
    <subcellularLocation>
        <location evidence="1">Cell membrane</location>
        <topology evidence="1">Multi-pass membrane protein</topology>
    </subcellularLocation>
</comment>
<evidence type="ECO:0000256" key="5">
    <source>
        <dbReference type="ARBA" id="ARBA00023136"/>
    </source>
</evidence>
<evidence type="ECO:0000256" key="6">
    <source>
        <dbReference type="SAM" id="Phobius"/>
    </source>
</evidence>
<evidence type="ECO:0000256" key="2">
    <source>
        <dbReference type="ARBA" id="ARBA00022475"/>
    </source>
</evidence>
<feature type="transmembrane region" description="Helical" evidence="6">
    <location>
        <begin position="120"/>
        <end position="138"/>
    </location>
</feature>
<dbReference type="Pfam" id="PF10035">
    <property type="entry name" value="DUF2179"/>
    <property type="match status" value="1"/>
</dbReference>
<evidence type="ECO:0000313" key="9">
    <source>
        <dbReference type="Proteomes" id="UP001229346"/>
    </source>
</evidence>
<keyword evidence="4 6" id="KW-1133">Transmembrane helix</keyword>
<keyword evidence="9" id="KW-1185">Reference proteome</keyword>
<feature type="transmembrane region" description="Helical" evidence="6">
    <location>
        <begin position="21"/>
        <end position="43"/>
    </location>
</feature>
<keyword evidence="3 6" id="KW-0812">Transmembrane</keyword>
<dbReference type="CDD" id="cd16380">
    <property type="entry name" value="YitT_C"/>
    <property type="match status" value="1"/>
</dbReference>
<dbReference type="EMBL" id="JAUSSU010000021">
    <property type="protein sequence ID" value="MDQ0116570.1"/>
    <property type="molecule type" value="Genomic_DNA"/>
</dbReference>
<dbReference type="InterPro" id="IPR051461">
    <property type="entry name" value="UPF0750_membrane"/>
</dbReference>
<dbReference type="InterPro" id="IPR015867">
    <property type="entry name" value="N-reg_PII/ATP_PRibTrfase_C"/>
</dbReference>
<evidence type="ECO:0000256" key="3">
    <source>
        <dbReference type="ARBA" id="ARBA00022692"/>
    </source>
</evidence>
<dbReference type="Proteomes" id="UP001229346">
    <property type="component" value="Unassembled WGS sequence"/>
</dbReference>
<accession>A0ABT9UAA7</accession>
<dbReference type="InterPro" id="IPR003740">
    <property type="entry name" value="YitT"/>
</dbReference>